<dbReference type="AlphaFoldDB" id="A0A4Y7PWW7"/>
<accession>A0A4Y7PWW7</accession>
<dbReference type="VEuPathDB" id="FungiDB:BD410DRAFT_437807"/>
<name>A0A4Y7PWW7_9AGAM</name>
<dbReference type="OrthoDB" id="3267308at2759"/>
<evidence type="ECO:0000313" key="2">
    <source>
        <dbReference type="Proteomes" id="UP000294933"/>
    </source>
</evidence>
<keyword evidence="2" id="KW-1185">Reference proteome</keyword>
<protein>
    <submittedName>
        <fullName evidence="1">Uncharacterized protein</fullName>
    </submittedName>
</protein>
<dbReference type="EMBL" id="ML170196">
    <property type="protein sequence ID" value="TDL19516.1"/>
    <property type="molecule type" value="Genomic_DNA"/>
</dbReference>
<gene>
    <name evidence="1" type="ORF">BD410DRAFT_437807</name>
</gene>
<evidence type="ECO:0000313" key="1">
    <source>
        <dbReference type="EMBL" id="TDL19516.1"/>
    </source>
</evidence>
<dbReference type="Proteomes" id="UP000294933">
    <property type="component" value="Unassembled WGS sequence"/>
</dbReference>
<sequence length="73" mass="8251">MKSRLLLDRMVGESVTVLELFASEDKVLLVGRIPSWSWIFVLMLLIVFDDSTSNAILSPRDGLDEDLHTTTDK</sequence>
<organism evidence="1 2">
    <name type="scientific">Rickenella mellea</name>
    <dbReference type="NCBI Taxonomy" id="50990"/>
    <lineage>
        <taxon>Eukaryota</taxon>
        <taxon>Fungi</taxon>
        <taxon>Dikarya</taxon>
        <taxon>Basidiomycota</taxon>
        <taxon>Agaricomycotina</taxon>
        <taxon>Agaricomycetes</taxon>
        <taxon>Hymenochaetales</taxon>
        <taxon>Rickenellaceae</taxon>
        <taxon>Rickenella</taxon>
    </lineage>
</organism>
<proteinExistence type="predicted"/>
<reference evidence="1 2" key="1">
    <citation type="submission" date="2018-06" db="EMBL/GenBank/DDBJ databases">
        <title>A transcriptomic atlas of mushroom development highlights an independent origin of complex multicellularity.</title>
        <authorList>
            <consortium name="DOE Joint Genome Institute"/>
            <person name="Krizsan K."/>
            <person name="Almasi E."/>
            <person name="Merenyi Z."/>
            <person name="Sahu N."/>
            <person name="Viragh M."/>
            <person name="Koszo T."/>
            <person name="Mondo S."/>
            <person name="Kiss B."/>
            <person name="Balint B."/>
            <person name="Kues U."/>
            <person name="Barry K."/>
            <person name="Hegedus J.C."/>
            <person name="Henrissat B."/>
            <person name="Johnson J."/>
            <person name="Lipzen A."/>
            <person name="Ohm R."/>
            <person name="Nagy I."/>
            <person name="Pangilinan J."/>
            <person name="Yan J."/>
            <person name="Xiong Y."/>
            <person name="Grigoriev I.V."/>
            <person name="Hibbett D.S."/>
            <person name="Nagy L.G."/>
        </authorList>
    </citation>
    <scope>NUCLEOTIDE SEQUENCE [LARGE SCALE GENOMIC DNA]</scope>
    <source>
        <strain evidence="1 2">SZMC22713</strain>
    </source>
</reference>